<dbReference type="Proteomes" id="UP000005239">
    <property type="component" value="Unassembled WGS sequence"/>
</dbReference>
<dbReference type="Pfam" id="PF03125">
    <property type="entry name" value="Sre"/>
    <property type="match status" value="1"/>
</dbReference>
<dbReference type="InterPro" id="IPR052860">
    <property type="entry name" value="NRL-GPCR1"/>
</dbReference>
<evidence type="ECO:0000313" key="2">
    <source>
        <dbReference type="EnsemblMetazoa" id="PPA40955.1"/>
    </source>
</evidence>
<comment type="similarity">
    <text evidence="1">Belongs to the nematode receptor-like protein sre family.</text>
</comment>
<proteinExistence type="inferred from homology"/>
<sequence length="359" mass="41809">MVYPLLQTNHTYTHDFYPFFEIVYTIEFCFIIVFYSISPICLYMLWNAHPFHRNLRLSLCNLVLQGLLGTTARLIFVYNQYATTEQSVNIYQLNEIQQDISDFRINIAMLDVRSRLIATFAWSWYEKRRTKLCSRFRYEKASPRTIIVFVILESCALSWSWSWSFTLVFGIFLDSSNRSSLIFPEMIDKEQFLCSFALTTTVGCSVGLFVVAANIRATRKLKADNEGYSVSRTFQIRENIAIIEALAKVGSRIMVLNVTVFTLTLCHLFLTVLNQRMIARALCDLLISLYPVFIITYLPLSDSIFEKSLKRLSYGSKLFRVFCILHWCRPKQKIQQVVVMNETEQYFRMLAEQFNGSAG</sequence>
<gene>
    <name evidence="2" type="primary">WBGene00279324</name>
</gene>
<accession>A0A8R1UU82</accession>
<accession>A0A2A6CNJ9</accession>
<dbReference type="GO" id="GO:0007606">
    <property type="term" value="P:sensory perception of chemical stimulus"/>
    <property type="evidence" value="ECO:0007669"/>
    <property type="project" value="InterPro"/>
</dbReference>
<organism evidence="2 3">
    <name type="scientific">Pristionchus pacificus</name>
    <name type="common">Parasitic nematode worm</name>
    <dbReference type="NCBI Taxonomy" id="54126"/>
    <lineage>
        <taxon>Eukaryota</taxon>
        <taxon>Metazoa</taxon>
        <taxon>Ecdysozoa</taxon>
        <taxon>Nematoda</taxon>
        <taxon>Chromadorea</taxon>
        <taxon>Rhabditida</taxon>
        <taxon>Rhabditina</taxon>
        <taxon>Diplogasteromorpha</taxon>
        <taxon>Diplogasteroidea</taxon>
        <taxon>Neodiplogasteridae</taxon>
        <taxon>Pristionchus</taxon>
    </lineage>
</organism>
<protein>
    <submittedName>
        <fullName evidence="2">G protein-coupled receptor</fullName>
    </submittedName>
</protein>
<dbReference type="AlphaFoldDB" id="A0A2A6CNJ9"/>
<dbReference type="InterPro" id="IPR004151">
    <property type="entry name" value="7TM_GPCR_serpentine_rcpt_Sre"/>
</dbReference>
<evidence type="ECO:0000313" key="3">
    <source>
        <dbReference type="Proteomes" id="UP000005239"/>
    </source>
</evidence>
<dbReference type="GO" id="GO:0016020">
    <property type="term" value="C:membrane"/>
    <property type="evidence" value="ECO:0007669"/>
    <property type="project" value="InterPro"/>
</dbReference>
<reference evidence="3" key="1">
    <citation type="journal article" date="2008" name="Nat. Genet.">
        <title>The Pristionchus pacificus genome provides a unique perspective on nematode lifestyle and parasitism.</title>
        <authorList>
            <person name="Dieterich C."/>
            <person name="Clifton S.W."/>
            <person name="Schuster L.N."/>
            <person name="Chinwalla A."/>
            <person name="Delehaunty K."/>
            <person name="Dinkelacker I."/>
            <person name="Fulton L."/>
            <person name="Fulton R."/>
            <person name="Godfrey J."/>
            <person name="Minx P."/>
            <person name="Mitreva M."/>
            <person name="Roeseler W."/>
            <person name="Tian H."/>
            <person name="Witte H."/>
            <person name="Yang S.P."/>
            <person name="Wilson R.K."/>
            <person name="Sommer R.J."/>
        </authorList>
    </citation>
    <scope>NUCLEOTIDE SEQUENCE [LARGE SCALE GENOMIC DNA]</scope>
    <source>
        <strain evidence="3">PS312</strain>
    </source>
</reference>
<dbReference type="PANTHER" id="PTHR47521">
    <property type="entry name" value="SERPENTINE RECEPTOR, CLASS E (EPSILON)-RELATED"/>
    <property type="match status" value="1"/>
</dbReference>
<dbReference type="EnsemblMetazoa" id="PPA40955.1">
    <property type="protein sequence ID" value="PPA40955.1"/>
    <property type="gene ID" value="WBGene00279324"/>
</dbReference>
<keyword evidence="3" id="KW-1185">Reference proteome</keyword>
<evidence type="ECO:0000256" key="1">
    <source>
        <dbReference type="ARBA" id="ARBA00006803"/>
    </source>
</evidence>
<reference evidence="2" key="2">
    <citation type="submission" date="2022-06" db="UniProtKB">
        <authorList>
            <consortium name="EnsemblMetazoa"/>
        </authorList>
    </citation>
    <scope>IDENTIFICATION</scope>
    <source>
        <strain evidence="2">PS312</strain>
    </source>
</reference>
<name>A0A2A6CNJ9_PRIPA</name>
<dbReference type="PANTHER" id="PTHR47521:SF7">
    <property type="entry name" value="SERPENTINE RECEPTOR CLASS EPSILON-6"/>
    <property type="match status" value="1"/>
</dbReference>